<feature type="domain" description="Gamma tubulin complex component protein N-terminal" evidence="8">
    <location>
        <begin position="238"/>
        <end position="573"/>
    </location>
</feature>
<dbReference type="GO" id="GO:0000278">
    <property type="term" value="P:mitotic cell cycle"/>
    <property type="evidence" value="ECO:0007669"/>
    <property type="project" value="TreeGrafter"/>
</dbReference>
<evidence type="ECO:0000259" key="8">
    <source>
        <dbReference type="Pfam" id="PF17681"/>
    </source>
</evidence>
<dbReference type="GO" id="GO:0007020">
    <property type="term" value="P:microtubule nucleation"/>
    <property type="evidence" value="ECO:0007669"/>
    <property type="project" value="InterPro"/>
</dbReference>
<dbReference type="EMBL" id="KZ110602">
    <property type="protein sequence ID" value="OSX59331.1"/>
    <property type="molecule type" value="Genomic_DNA"/>
</dbReference>
<dbReference type="PANTHER" id="PTHR19302:SF33">
    <property type="entry name" value="GAMMA-TUBULIN COMPLEX COMPONENT 5"/>
    <property type="match status" value="1"/>
</dbReference>
<gene>
    <name evidence="9" type="ORF">POSPLADRAFT_1150926</name>
</gene>
<evidence type="ECO:0000256" key="2">
    <source>
        <dbReference type="ARBA" id="ARBA00022490"/>
    </source>
</evidence>
<dbReference type="Pfam" id="PF04130">
    <property type="entry name" value="GCP_C_terminal"/>
    <property type="match status" value="1"/>
</dbReference>
<evidence type="ECO:0000256" key="5">
    <source>
        <dbReference type="RuleBase" id="RU363050"/>
    </source>
</evidence>
<protein>
    <recommendedName>
        <fullName evidence="5">Spindle pole body component</fullName>
    </recommendedName>
</protein>
<dbReference type="GO" id="GO:0005874">
    <property type="term" value="C:microtubule"/>
    <property type="evidence" value="ECO:0007669"/>
    <property type="project" value="UniProtKB-KW"/>
</dbReference>
<dbReference type="AlphaFoldDB" id="A0A1X6MSF8"/>
<evidence type="ECO:0000256" key="4">
    <source>
        <dbReference type="ARBA" id="ARBA00023212"/>
    </source>
</evidence>
<dbReference type="PANTHER" id="PTHR19302">
    <property type="entry name" value="GAMMA TUBULIN COMPLEX PROTEIN"/>
    <property type="match status" value="1"/>
</dbReference>
<dbReference type="Proteomes" id="UP000194127">
    <property type="component" value="Unassembled WGS sequence"/>
</dbReference>
<dbReference type="GO" id="GO:0031122">
    <property type="term" value="P:cytoplasmic microtubule organization"/>
    <property type="evidence" value="ECO:0007669"/>
    <property type="project" value="TreeGrafter"/>
</dbReference>
<name>A0A1X6MSF8_9APHY</name>
<dbReference type="GO" id="GO:0000930">
    <property type="term" value="C:gamma-tubulin complex"/>
    <property type="evidence" value="ECO:0007669"/>
    <property type="project" value="TreeGrafter"/>
</dbReference>
<sequence length="992" mass="111675">MDFVSKNLDQTARPAGNVEMSSVVRHIKGQIQKARINSQDALAAALDTAFRELNARAQQPDDLDSEIKTFLAMPPTDATLRVAEEYLENIKNPPKPPLGLTWKDILAEEPFEGQHWEGAYNLPPGSTVEDWDTHSGGSTPSLSPWDDSDDPDESLSSSDSLAPTAEPDELDAAQKSISSSHPRMAFGHRQDVEQLQARQYWRPGWRPDIPISQRFDIGDASTLAGPEKEIYIYEHDAVREVLTGLQGRKNVMMKWEYTGNEAFSFVPNTSMRLLHLTAGAQLSIITSFTQSATTLEHLRKFVSAVYKKASETPTHTHTEPVYLNSVSRRNPLTLEACAAAVDSQLQKFNAWCASREEQICLAQAGVRPPLVVSLLSLDKAIKDEFSASFSVILDVLKEVVRRALRNSEPLKEIWTYPELPMRILPSAFTTLLLDSLLVAVQERNSMGDTVTSDVLMRVFTQTAEPIWEMVGRWMKNGMPVQEMGLYESRPPATKLDDEFFVEDNELPLLDPDFWADGFVLKNSQEDESRTSSVPAVLALFAQDILDAGKAIGMLRALGTSATFERGTEQQWLASWRPFTSLIESPPAFSDKDLSSKVDPATLPGQARRVAATNDDLAGLIQDELLPHCRLAQEMLQRVIIDECDLWLHLSAMEDLFLMRQGDALSRFVDVLFARMDNKQAWSDFHFLNRAFRDVVEASSYKWIDASLVRFSHRGSKDKSITRTVRAIDGLLLEYAVPFPLTYIFGPRVMQAYSSIFSFILQIRRAKSVLERILVFYALRSKLSWFVNTLLDFVATNVLHSQLLSFHEAFRQAKSLNDMIHLHDDHLTKIQSRCLLQQNTSPFQRAIISILDMALHFSDYFVAFAGDTTHDISRQSIATMKRHRSRRARRQRKNVIGFSQTLKKADVSSESSDSEFDDDLAEGRVPPEPSFSLAMSTVSAPDESFVDRLDKMSSELDTHVRFIRRWAESLAAGSGEAAPTFGMFAFALDDWDR</sequence>
<dbReference type="GO" id="GO:0000922">
    <property type="term" value="C:spindle pole"/>
    <property type="evidence" value="ECO:0007669"/>
    <property type="project" value="InterPro"/>
</dbReference>
<organism evidence="9 10">
    <name type="scientific">Postia placenta MAD-698-R-SB12</name>
    <dbReference type="NCBI Taxonomy" id="670580"/>
    <lineage>
        <taxon>Eukaryota</taxon>
        <taxon>Fungi</taxon>
        <taxon>Dikarya</taxon>
        <taxon>Basidiomycota</taxon>
        <taxon>Agaricomycotina</taxon>
        <taxon>Agaricomycetes</taxon>
        <taxon>Polyporales</taxon>
        <taxon>Adustoporiaceae</taxon>
        <taxon>Rhodonia</taxon>
    </lineage>
</organism>
<dbReference type="GO" id="GO:0043015">
    <property type="term" value="F:gamma-tubulin binding"/>
    <property type="evidence" value="ECO:0007669"/>
    <property type="project" value="InterPro"/>
</dbReference>
<dbReference type="InterPro" id="IPR040457">
    <property type="entry name" value="GCP_C"/>
</dbReference>
<dbReference type="InterPro" id="IPR042241">
    <property type="entry name" value="GCP_C_sf"/>
</dbReference>
<comment type="subcellular location">
    <subcellularLocation>
        <location evidence="5">Cytoplasm</location>
        <location evidence="5">Cytoskeleton</location>
        <location evidence="5">Microtubule organizing center</location>
    </subcellularLocation>
</comment>
<keyword evidence="3 5" id="KW-0493">Microtubule</keyword>
<feature type="domain" description="Gamma tubulin complex component C-terminal" evidence="7">
    <location>
        <begin position="645"/>
        <end position="907"/>
    </location>
</feature>
<dbReference type="InterPro" id="IPR041470">
    <property type="entry name" value="GCP_N"/>
</dbReference>
<keyword evidence="10" id="KW-1185">Reference proteome</keyword>
<dbReference type="Pfam" id="PF17681">
    <property type="entry name" value="GCP_N_terminal"/>
    <property type="match status" value="1"/>
</dbReference>
<dbReference type="GeneID" id="36331422"/>
<dbReference type="GO" id="GO:0051011">
    <property type="term" value="F:microtubule minus-end binding"/>
    <property type="evidence" value="ECO:0007669"/>
    <property type="project" value="TreeGrafter"/>
</dbReference>
<comment type="similarity">
    <text evidence="1 5">Belongs to the TUBGCP family.</text>
</comment>
<dbReference type="OrthoDB" id="66546at2759"/>
<evidence type="ECO:0000256" key="3">
    <source>
        <dbReference type="ARBA" id="ARBA00022701"/>
    </source>
</evidence>
<feature type="region of interest" description="Disordered" evidence="6">
    <location>
        <begin position="116"/>
        <end position="177"/>
    </location>
</feature>
<keyword evidence="2 5" id="KW-0963">Cytoplasm</keyword>
<feature type="region of interest" description="Disordered" evidence="6">
    <location>
        <begin position="903"/>
        <end position="923"/>
    </location>
</feature>
<evidence type="ECO:0000313" key="10">
    <source>
        <dbReference type="Proteomes" id="UP000194127"/>
    </source>
</evidence>
<accession>A0A1X6MSF8</accession>
<dbReference type="RefSeq" id="XP_024336125.1">
    <property type="nucleotide sequence ID" value="XM_024486473.1"/>
</dbReference>
<evidence type="ECO:0000259" key="7">
    <source>
        <dbReference type="Pfam" id="PF04130"/>
    </source>
</evidence>
<keyword evidence="4 5" id="KW-0206">Cytoskeleton</keyword>
<dbReference type="GO" id="GO:0051225">
    <property type="term" value="P:spindle assembly"/>
    <property type="evidence" value="ECO:0007669"/>
    <property type="project" value="TreeGrafter"/>
</dbReference>
<dbReference type="STRING" id="670580.A0A1X6MSF8"/>
<evidence type="ECO:0000313" key="9">
    <source>
        <dbReference type="EMBL" id="OSX59331.1"/>
    </source>
</evidence>
<evidence type="ECO:0000256" key="6">
    <source>
        <dbReference type="SAM" id="MobiDB-lite"/>
    </source>
</evidence>
<dbReference type="GO" id="GO:0051321">
    <property type="term" value="P:meiotic cell cycle"/>
    <property type="evidence" value="ECO:0007669"/>
    <property type="project" value="TreeGrafter"/>
</dbReference>
<evidence type="ECO:0000256" key="1">
    <source>
        <dbReference type="ARBA" id="ARBA00010337"/>
    </source>
</evidence>
<dbReference type="Gene3D" id="1.20.120.1900">
    <property type="entry name" value="Gamma-tubulin complex, C-terminal domain"/>
    <property type="match status" value="1"/>
</dbReference>
<dbReference type="InterPro" id="IPR007259">
    <property type="entry name" value="GCP"/>
</dbReference>
<reference evidence="9 10" key="1">
    <citation type="submission" date="2017-04" db="EMBL/GenBank/DDBJ databases">
        <title>Genome Sequence of the Model Brown-Rot Fungus Postia placenta SB12.</title>
        <authorList>
            <consortium name="DOE Joint Genome Institute"/>
            <person name="Gaskell J."/>
            <person name="Kersten P."/>
            <person name="Larrondo L.F."/>
            <person name="Canessa P."/>
            <person name="Martinez D."/>
            <person name="Hibbett D."/>
            <person name="Schmoll M."/>
            <person name="Kubicek C.P."/>
            <person name="Martinez A.T."/>
            <person name="Yadav J."/>
            <person name="Master E."/>
            <person name="Magnuson J.K."/>
            <person name="James T."/>
            <person name="Yaver D."/>
            <person name="Berka R."/>
            <person name="Labutti K."/>
            <person name="Lipzen A."/>
            <person name="Aerts A."/>
            <person name="Barry K."/>
            <person name="Henrissat B."/>
            <person name="Blanchette R."/>
            <person name="Grigoriev I."/>
            <person name="Cullen D."/>
        </authorList>
    </citation>
    <scope>NUCLEOTIDE SEQUENCE [LARGE SCALE GENOMIC DNA]</scope>
    <source>
        <strain evidence="9 10">MAD-698-R-SB12</strain>
    </source>
</reference>
<proteinExistence type="inferred from homology"/>
<dbReference type="GO" id="GO:0005816">
    <property type="term" value="C:spindle pole body"/>
    <property type="evidence" value="ECO:0007669"/>
    <property type="project" value="UniProtKB-ARBA"/>
</dbReference>